<dbReference type="Proteomes" id="UP000435357">
    <property type="component" value="Unassembled WGS sequence"/>
</dbReference>
<dbReference type="CDD" id="cd16442">
    <property type="entry name" value="BPL"/>
    <property type="match status" value="1"/>
</dbReference>
<organism evidence="3 4">
    <name type="scientific">Salibacter halophilus</name>
    <dbReference type="NCBI Taxonomy" id="1803916"/>
    <lineage>
        <taxon>Bacteria</taxon>
        <taxon>Pseudomonadati</taxon>
        <taxon>Bacteroidota</taxon>
        <taxon>Flavobacteriia</taxon>
        <taxon>Flavobacteriales</taxon>
        <taxon>Salibacteraceae</taxon>
        <taxon>Salibacter</taxon>
    </lineage>
</organism>
<dbReference type="InterPro" id="IPR004143">
    <property type="entry name" value="BPL_LPL_catalytic"/>
</dbReference>
<dbReference type="GO" id="GO:0005737">
    <property type="term" value="C:cytoplasm"/>
    <property type="evidence" value="ECO:0007669"/>
    <property type="project" value="TreeGrafter"/>
</dbReference>
<keyword evidence="4" id="KW-1185">Reference proteome</keyword>
<dbReference type="OrthoDB" id="9807064at2"/>
<accession>A0A6N6MB10</accession>
<evidence type="ECO:0000313" key="4">
    <source>
        <dbReference type="Proteomes" id="UP000435357"/>
    </source>
</evidence>
<dbReference type="EC" id="6.3.4.15" evidence="3"/>
<dbReference type="InterPro" id="IPR045864">
    <property type="entry name" value="aa-tRNA-synth_II/BPL/LPL"/>
</dbReference>
<feature type="domain" description="BPL/LPL catalytic" evidence="2">
    <location>
        <begin position="1"/>
        <end position="185"/>
    </location>
</feature>
<name>A0A6N6MB10_9FLAO</name>
<dbReference type="InterPro" id="IPR004408">
    <property type="entry name" value="Biotin_CoA_COase_ligase"/>
</dbReference>
<dbReference type="NCBIfam" id="TIGR00121">
    <property type="entry name" value="birA_ligase"/>
    <property type="match status" value="1"/>
</dbReference>
<dbReference type="PANTHER" id="PTHR12835:SF5">
    <property type="entry name" value="BIOTIN--PROTEIN LIGASE"/>
    <property type="match status" value="1"/>
</dbReference>
<dbReference type="PROSITE" id="PS51733">
    <property type="entry name" value="BPL_LPL_CATALYTIC"/>
    <property type="match status" value="1"/>
</dbReference>
<sequence>MNTLFTGQNIVHLQRVDSTNRYALQLLSKQNVPEGTVIWTDEQYKGRGQRGNNWMSQAYQNLTFSVVLYPRFLAPDDHFLLNKLVTVALKRLLRDKLYEDVQIKWPNDIYIQNLKTAGILIENSWKGNRIGSSVIGVGLNVNQIEFGDTASNATSLKQQTGKFFELRFLLEEFCQILEHLYIRLKENPQSLDKEFERSLFGLNQWKNYEVNGEQAVLKVTGVSKQGRLMVEDKLGNPMKFEIKEIALIRD</sequence>
<dbReference type="Pfam" id="PF03099">
    <property type="entry name" value="BPL_LplA_LipB"/>
    <property type="match status" value="1"/>
</dbReference>
<dbReference type="Gene3D" id="3.30.930.10">
    <property type="entry name" value="Bira Bifunctional Protein, Domain 2"/>
    <property type="match status" value="1"/>
</dbReference>
<evidence type="ECO:0000259" key="2">
    <source>
        <dbReference type="PROSITE" id="PS51733"/>
    </source>
</evidence>
<gene>
    <name evidence="3" type="ORF">F3059_01520</name>
</gene>
<protein>
    <submittedName>
        <fullName evidence="3">Biotin--[acetyl-CoA-carboxylase] ligase</fullName>
        <ecNumber evidence="3">6.3.4.15</ecNumber>
    </submittedName>
</protein>
<reference evidence="3 4" key="1">
    <citation type="submission" date="2019-09" db="EMBL/GenBank/DDBJ databases">
        <title>Genomes of Cryomorphaceae.</title>
        <authorList>
            <person name="Bowman J.P."/>
        </authorList>
    </citation>
    <scope>NUCLEOTIDE SEQUENCE [LARGE SCALE GENOMIC DNA]</scope>
    <source>
        <strain evidence="3 4">KCTC 52047</strain>
    </source>
</reference>
<dbReference type="PANTHER" id="PTHR12835">
    <property type="entry name" value="BIOTIN PROTEIN LIGASE"/>
    <property type="match status" value="1"/>
</dbReference>
<evidence type="ECO:0000313" key="3">
    <source>
        <dbReference type="EMBL" id="KAB1066179.1"/>
    </source>
</evidence>
<dbReference type="EMBL" id="WACR01000001">
    <property type="protein sequence ID" value="KAB1066179.1"/>
    <property type="molecule type" value="Genomic_DNA"/>
</dbReference>
<comment type="caution">
    <text evidence="3">The sequence shown here is derived from an EMBL/GenBank/DDBJ whole genome shotgun (WGS) entry which is preliminary data.</text>
</comment>
<keyword evidence="1 3" id="KW-0436">Ligase</keyword>
<dbReference type="GO" id="GO:0004077">
    <property type="term" value="F:biotin--[biotin carboxyl-carrier protein] ligase activity"/>
    <property type="evidence" value="ECO:0007669"/>
    <property type="project" value="UniProtKB-EC"/>
</dbReference>
<evidence type="ECO:0000256" key="1">
    <source>
        <dbReference type="ARBA" id="ARBA00022598"/>
    </source>
</evidence>
<dbReference type="AlphaFoldDB" id="A0A6N6MB10"/>
<dbReference type="SUPFAM" id="SSF55681">
    <property type="entry name" value="Class II aaRS and biotin synthetases"/>
    <property type="match status" value="1"/>
</dbReference>
<proteinExistence type="predicted"/>
<dbReference type="RefSeq" id="WP_151166167.1">
    <property type="nucleotide sequence ID" value="NZ_WACR01000001.1"/>
</dbReference>